<name>A0ABN9L9I8_9NEOB</name>
<gene>
    <name evidence="2" type="ORF">RIMI_LOCUS6321002</name>
</gene>
<proteinExistence type="predicted"/>
<sequence length="148" mass="17252">MGGVDLADQVLQPYQVASYNSFVLYKKAGNADTFLHYQEKVIKILVLENFVPGNPLESEDVRRLTERHFIVLIRAIETRKNLQRRCRVCSKRGMRHDTRYYCPQHPSLPALCLHDCFIIFHTEPRFLNCFDIQAVGLFSDRHISVELT</sequence>
<keyword evidence="3" id="KW-1185">Reference proteome</keyword>
<comment type="caution">
    <text evidence="2">The sequence shown here is derived from an EMBL/GenBank/DDBJ whole genome shotgun (WGS) entry which is preliminary data.</text>
</comment>
<dbReference type="InterPro" id="IPR032718">
    <property type="entry name" value="PGBD4_Znf_C"/>
</dbReference>
<dbReference type="Proteomes" id="UP001176940">
    <property type="component" value="Unassembled WGS sequence"/>
</dbReference>
<accession>A0ABN9L9I8</accession>
<protein>
    <recommendedName>
        <fullName evidence="1">PiggyBac transposable element-derived protein 4 C-terminal zinc-finger domain-containing protein</fullName>
    </recommendedName>
</protein>
<dbReference type="EMBL" id="CAUEEQ010011275">
    <property type="protein sequence ID" value="CAJ0935422.1"/>
    <property type="molecule type" value="Genomic_DNA"/>
</dbReference>
<feature type="domain" description="PiggyBac transposable element-derived protein 4 C-terminal zinc-finger" evidence="1">
    <location>
        <begin position="78"/>
        <end position="121"/>
    </location>
</feature>
<reference evidence="2" key="1">
    <citation type="submission" date="2023-07" db="EMBL/GenBank/DDBJ databases">
        <authorList>
            <person name="Stuckert A."/>
        </authorList>
    </citation>
    <scope>NUCLEOTIDE SEQUENCE</scope>
</reference>
<evidence type="ECO:0000259" key="1">
    <source>
        <dbReference type="Pfam" id="PF13842"/>
    </source>
</evidence>
<organism evidence="2 3">
    <name type="scientific">Ranitomeya imitator</name>
    <name type="common">mimic poison frog</name>
    <dbReference type="NCBI Taxonomy" id="111125"/>
    <lineage>
        <taxon>Eukaryota</taxon>
        <taxon>Metazoa</taxon>
        <taxon>Chordata</taxon>
        <taxon>Craniata</taxon>
        <taxon>Vertebrata</taxon>
        <taxon>Euteleostomi</taxon>
        <taxon>Amphibia</taxon>
        <taxon>Batrachia</taxon>
        <taxon>Anura</taxon>
        <taxon>Neobatrachia</taxon>
        <taxon>Hyloidea</taxon>
        <taxon>Dendrobatidae</taxon>
        <taxon>Dendrobatinae</taxon>
        <taxon>Ranitomeya</taxon>
    </lineage>
</organism>
<evidence type="ECO:0000313" key="2">
    <source>
        <dbReference type="EMBL" id="CAJ0935422.1"/>
    </source>
</evidence>
<dbReference type="Pfam" id="PF13842">
    <property type="entry name" value="zf-Tnp_2"/>
    <property type="match status" value="1"/>
</dbReference>
<evidence type="ECO:0000313" key="3">
    <source>
        <dbReference type="Proteomes" id="UP001176940"/>
    </source>
</evidence>